<evidence type="ECO:0000256" key="1">
    <source>
        <dbReference type="SAM" id="MobiDB-lite"/>
    </source>
</evidence>
<proteinExistence type="predicted"/>
<evidence type="ECO:0000313" key="2">
    <source>
        <dbReference type="EMBL" id="EGG10519.1"/>
    </source>
</evidence>
<name>F4RAP9_MELLP</name>
<organism evidence="3">
    <name type="scientific">Melampsora larici-populina (strain 98AG31 / pathotype 3-4-7)</name>
    <name type="common">Poplar leaf rust fungus</name>
    <dbReference type="NCBI Taxonomy" id="747676"/>
    <lineage>
        <taxon>Eukaryota</taxon>
        <taxon>Fungi</taxon>
        <taxon>Dikarya</taxon>
        <taxon>Basidiomycota</taxon>
        <taxon>Pucciniomycotina</taxon>
        <taxon>Pucciniomycetes</taxon>
        <taxon>Pucciniales</taxon>
        <taxon>Melampsoraceae</taxon>
        <taxon>Melampsora</taxon>
    </lineage>
</organism>
<sequence length="293" mass="32750">MDSEEFQRQIDETLRKEEGGGKGKEVEEVSEGRKGDEEERERDQNEGGEVRDEGEGRLTEDLAPGPSGQEELPTTRQSKRKKAPPKPFPPPSNPKPVGQKKGKKIKLADGKSQVVEAEGRKKSQPAGVIKPGSGRPTTKQQPTPKRKTTQNAESEDKEQHKESSGEEEEDQQEPNAGELWCGKTVQRDEHSRVRTVGGIVLGDKSELEQPVEDQNIAEPSVTDVVASQLEEAINAAFAAGDRKLYDNLSKQKEECVQSWSGRYRDGRHQYSKSNYRETCGERHDPSKRRLVLR</sequence>
<feature type="region of interest" description="Disordered" evidence="1">
    <location>
        <begin position="1"/>
        <end position="193"/>
    </location>
</feature>
<feature type="compositionally biased region" description="Basic and acidic residues" evidence="1">
    <location>
        <begin position="1"/>
        <end position="60"/>
    </location>
</feature>
<reference evidence="3" key="1">
    <citation type="journal article" date="2011" name="Proc. Natl. Acad. Sci. U.S.A.">
        <title>Obligate biotrophy features unraveled by the genomic analysis of rust fungi.</title>
        <authorList>
            <person name="Duplessis S."/>
            <person name="Cuomo C.A."/>
            <person name="Lin Y.-C."/>
            <person name="Aerts A."/>
            <person name="Tisserant E."/>
            <person name="Veneault-Fourrey C."/>
            <person name="Joly D.L."/>
            <person name="Hacquard S."/>
            <person name="Amselem J."/>
            <person name="Cantarel B.L."/>
            <person name="Chiu R."/>
            <person name="Coutinho P.M."/>
            <person name="Feau N."/>
            <person name="Field M."/>
            <person name="Frey P."/>
            <person name="Gelhaye E."/>
            <person name="Goldberg J."/>
            <person name="Grabherr M.G."/>
            <person name="Kodira C.D."/>
            <person name="Kohler A."/>
            <person name="Kuees U."/>
            <person name="Lindquist E.A."/>
            <person name="Lucas S.M."/>
            <person name="Mago R."/>
            <person name="Mauceli E."/>
            <person name="Morin E."/>
            <person name="Murat C."/>
            <person name="Pangilinan J.L."/>
            <person name="Park R."/>
            <person name="Pearson M."/>
            <person name="Quesneville H."/>
            <person name="Rouhier N."/>
            <person name="Sakthikumar S."/>
            <person name="Salamov A.A."/>
            <person name="Schmutz J."/>
            <person name="Selles B."/>
            <person name="Shapiro H."/>
            <person name="Tanguay P."/>
            <person name="Tuskan G.A."/>
            <person name="Henrissat B."/>
            <person name="Van de Peer Y."/>
            <person name="Rouze P."/>
            <person name="Ellis J.G."/>
            <person name="Dodds P.N."/>
            <person name="Schein J.E."/>
            <person name="Zhong S."/>
            <person name="Hamelin R.C."/>
            <person name="Grigoriev I.V."/>
            <person name="Szabo L.J."/>
            <person name="Martin F."/>
        </authorList>
    </citation>
    <scope>NUCLEOTIDE SEQUENCE [LARGE SCALE GENOMIC DNA]</scope>
    <source>
        <strain evidence="3">98AG31 / pathotype 3-4-7</strain>
    </source>
</reference>
<accession>F4RAP9</accession>
<keyword evidence="3" id="KW-1185">Reference proteome</keyword>
<dbReference type="AlphaFoldDB" id="F4RAP9"/>
<feature type="compositionally biased region" description="Pro residues" evidence="1">
    <location>
        <begin position="85"/>
        <end position="94"/>
    </location>
</feature>
<dbReference type="VEuPathDB" id="FungiDB:MELLADRAFT_103149"/>
<dbReference type="EMBL" id="GL883094">
    <property type="protein sequence ID" value="EGG10519.1"/>
    <property type="molecule type" value="Genomic_DNA"/>
</dbReference>
<dbReference type="KEGG" id="mlr:MELLADRAFT_103149"/>
<dbReference type="GeneID" id="18921886"/>
<protein>
    <submittedName>
        <fullName evidence="2">Uncharacterized protein</fullName>
    </submittedName>
</protein>
<dbReference type="HOGENOM" id="CLU_082789_0_0_1"/>
<gene>
    <name evidence="2" type="ORF">MELLADRAFT_103149</name>
</gene>
<dbReference type="RefSeq" id="XP_007405988.1">
    <property type="nucleotide sequence ID" value="XM_007405926.1"/>
</dbReference>
<evidence type="ECO:0000313" key="3">
    <source>
        <dbReference type="Proteomes" id="UP000001072"/>
    </source>
</evidence>
<dbReference type="InParanoid" id="F4RAP9"/>
<dbReference type="Proteomes" id="UP000001072">
    <property type="component" value="Unassembled WGS sequence"/>
</dbReference>